<dbReference type="Gene3D" id="1.20.1250.20">
    <property type="entry name" value="MFS general substrate transporter like domains"/>
    <property type="match status" value="2"/>
</dbReference>
<feature type="transmembrane region" description="Helical" evidence="4">
    <location>
        <begin position="313"/>
        <end position="332"/>
    </location>
</feature>
<name>A0A6G1IPQ2_9PLEO</name>
<evidence type="ECO:0000259" key="5">
    <source>
        <dbReference type="PROSITE" id="PS50850"/>
    </source>
</evidence>
<dbReference type="PROSITE" id="PS50850">
    <property type="entry name" value="MFS"/>
    <property type="match status" value="1"/>
</dbReference>
<keyword evidence="7" id="KW-1185">Reference proteome</keyword>
<feature type="transmembrane region" description="Helical" evidence="4">
    <location>
        <begin position="138"/>
        <end position="159"/>
    </location>
</feature>
<dbReference type="InterPro" id="IPR050327">
    <property type="entry name" value="Proton-linked_MCT"/>
</dbReference>
<feature type="transmembrane region" description="Helical" evidence="4">
    <location>
        <begin position="376"/>
        <end position="399"/>
    </location>
</feature>
<evidence type="ECO:0000313" key="7">
    <source>
        <dbReference type="Proteomes" id="UP000799291"/>
    </source>
</evidence>
<dbReference type="EMBL" id="MU005599">
    <property type="protein sequence ID" value="KAF2680078.1"/>
    <property type="molecule type" value="Genomic_DNA"/>
</dbReference>
<reference evidence="6" key="1">
    <citation type="journal article" date="2020" name="Stud. Mycol.">
        <title>101 Dothideomycetes genomes: a test case for predicting lifestyles and emergence of pathogens.</title>
        <authorList>
            <person name="Haridas S."/>
            <person name="Albert R."/>
            <person name="Binder M."/>
            <person name="Bloem J."/>
            <person name="Labutti K."/>
            <person name="Salamov A."/>
            <person name="Andreopoulos B."/>
            <person name="Baker S."/>
            <person name="Barry K."/>
            <person name="Bills G."/>
            <person name="Bluhm B."/>
            <person name="Cannon C."/>
            <person name="Castanera R."/>
            <person name="Culley D."/>
            <person name="Daum C."/>
            <person name="Ezra D."/>
            <person name="Gonzalez J."/>
            <person name="Henrissat B."/>
            <person name="Kuo A."/>
            <person name="Liang C."/>
            <person name="Lipzen A."/>
            <person name="Lutzoni F."/>
            <person name="Magnuson J."/>
            <person name="Mondo S."/>
            <person name="Nolan M."/>
            <person name="Ohm R."/>
            <person name="Pangilinan J."/>
            <person name="Park H.-J."/>
            <person name="Ramirez L."/>
            <person name="Alfaro M."/>
            <person name="Sun H."/>
            <person name="Tritt A."/>
            <person name="Yoshinaga Y."/>
            <person name="Zwiers L.-H."/>
            <person name="Turgeon B."/>
            <person name="Goodwin S."/>
            <person name="Spatafora J."/>
            <person name="Crous P."/>
            <person name="Grigoriev I."/>
        </authorList>
    </citation>
    <scope>NUCLEOTIDE SEQUENCE</scope>
    <source>
        <strain evidence="6">CBS 122367</strain>
    </source>
</reference>
<dbReference type="OrthoDB" id="5667at2759"/>
<proteinExistence type="inferred from homology"/>
<sequence length="444" mass="48052">MSADRQTSPTLQNHEHQQKSSQPEEGLRLTPAAFTPPDGGRNAWQTVAAGWLCQFCSFGFINALGTFQLIYETDILKTKSSSSISWILTMQLFLMFFLSQPVGMIVDMFGPRAILMPTSILAVAGLIGLSFAKEYWQIFLAQSLCFGLGAAGVFVPGLVAASQYFKKRRAFAVGVVASGSSVGGVVFPIFMAQLFDTIGFRRTIRWTALMIGILLLIANVLAVPPMKPKGWAGRRTLLSVAVLKKPSYLLYVGGSFFFFWGLFGPFNYLPLFAEQSHVIFDVAPYTVSILNAASIFGRILPPLYSDRVGHLRVITVCGFLSGLAVLIMWLPIEYYNSLGGLIVFTLFFGFSSGAFVSLITPCLVEVAGGHTHDLGAMLGTYFAIAAIASLTGLPIQGAISKGKNLMGLIAFSGVTMLAGSIALGVALILSMKRKRTEEKEQAKE</sequence>
<evidence type="ECO:0000256" key="2">
    <source>
        <dbReference type="ARBA" id="ARBA00006727"/>
    </source>
</evidence>
<feature type="compositionally biased region" description="Polar residues" evidence="3">
    <location>
        <begin position="1"/>
        <end position="12"/>
    </location>
</feature>
<dbReference type="SUPFAM" id="SSF103473">
    <property type="entry name" value="MFS general substrate transporter"/>
    <property type="match status" value="1"/>
</dbReference>
<feature type="transmembrane region" description="Helical" evidence="4">
    <location>
        <begin position="405"/>
        <end position="429"/>
    </location>
</feature>
<dbReference type="AlphaFoldDB" id="A0A6G1IPQ2"/>
<comment type="similarity">
    <text evidence="2">Belongs to the major facilitator superfamily. Monocarboxylate porter (TC 2.A.1.13) family.</text>
</comment>
<dbReference type="PANTHER" id="PTHR11360">
    <property type="entry name" value="MONOCARBOXYLATE TRANSPORTER"/>
    <property type="match status" value="1"/>
</dbReference>
<dbReference type="Proteomes" id="UP000799291">
    <property type="component" value="Unassembled WGS sequence"/>
</dbReference>
<dbReference type="PANTHER" id="PTHR11360:SF234">
    <property type="entry name" value="MFS-TYPE TRANSPORTER DBAD-RELATED"/>
    <property type="match status" value="1"/>
</dbReference>
<feature type="transmembrane region" description="Helical" evidence="4">
    <location>
        <begin position="282"/>
        <end position="301"/>
    </location>
</feature>
<feature type="transmembrane region" description="Helical" evidence="4">
    <location>
        <begin position="204"/>
        <end position="227"/>
    </location>
</feature>
<dbReference type="GO" id="GO:0016020">
    <property type="term" value="C:membrane"/>
    <property type="evidence" value="ECO:0007669"/>
    <property type="project" value="UniProtKB-SubCell"/>
</dbReference>
<feature type="transmembrane region" description="Helical" evidence="4">
    <location>
        <begin position="171"/>
        <end position="192"/>
    </location>
</feature>
<feature type="transmembrane region" description="Helical" evidence="4">
    <location>
        <begin position="338"/>
        <end position="364"/>
    </location>
</feature>
<comment type="subcellular location">
    <subcellularLocation>
        <location evidence="1">Membrane</location>
        <topology evidence="1">Multi-pass membrane protein</topology>
    </subcellularLocation>
</comment>
<feature type="transmembrane region" description="Helical" evidence="4">
    <location>
        <begin position="248"/>
        <end position="270"/>
    </location>
</feature>
<feature type="transmembrane region" description="Helical" evidence="4">
    <location>
        <begin position="83"/>
        <end position="106"/>
    </location>
</feature>
<keyword evidence="4" id="KW-0812">Transmembrane</keyword>
<evidence type="ECO:0000256" key="1">
    <source>
        <dbReference type="ARBA" id="ARBA00004141"/>
    </source>
</evidence>
<accession>A0A6G1IPQ2</accession>
<dbReference type="InterPro" id="IPR011701">
    <property type="entry name" value="MFS"/>
</dbReference>
<evidence type="ECO:0000256" key="4">
    <source>
        <dbReference type="SAM" id="Phobius"/>
    </source>
</evidence>
<keyword evidence="4" id="KW-1133">Transmembrane helix</keyword>
<feature type="transmembrane region" description="Helical" evidence="4">
    <location>
        <begin position="113"/>
        <end position="132"/>
    </location>
</feature>
<dbReference type="InterPro" id="IPR036259">
    <property type="entry name" value="MFS_trans_sf"/>
</dbReference>
<dbReference type="GO" id="GO:0022857">
    <property type="term" value="F:transmembrane transporter activity"/>
    <property type="evidence" value="ECO:0007669"/>
    <property type="project" value="InterPro"/>
</dbReference>
<evidence type="ECO:0000313" key="6">
    <source>
        <dbReference type="EMBL" id="KAF2680078.1"/>
    </source>
</evidence>
<dbReference type="InterPro" id="IPR020846">
    <property type="entry name" value="MFS_dom"/>
</dbReference>
<protein>
    <submittedName>
        <fullName evidence="6">MFS general substrate transporter</fullName>
    </submittedName>
</protein>
<organism evidence="6 7">
    <name type="scientific">Lentithecium fluviatile CBS 122367</name>
    <dbReference type="NCBI Taxonomy" id="1168545"/>
    <lineage>
        <taxon>Eukaryota</taxon>
        <taxon>Fungi</taxon>
        <taxon>Dikarya</taxon>
        <taxon>Ascomycota</taxon>
        <taxon>Pezizomycotina</taxon>
        <taxon>Dothideomycetes</taxon>
        <taxon>Pleosporomycetidae</taxon>
        <taxon>Pleosporales</taxon>
        <taxon>Massarineae</taxon>
        <taxon>Lentitheciaceae</taxon>
        <taxon>Lentithecium</taxon>
    </lineage>
</organism>
<evidence type="ECO:0000256" key="3">
    <source>
        <dbReference type="SAM" id="MobiDB-lite"/>
    </source>
</evidence>
<feature type="domain" description="Major facilitator superfamily (MFS) profile" evidence="5">
    <location>
        <begin position="43"/>
        <end position="436"/>
    </location>
</feature>
<feature type="transmembrane region" description="Helical" evidence="4">
    <location>
        <begin position="51"/>
        <end position="71"/>
    </location>
</feature>
<keyword evidence="4" id="KW-0472">Membrane</keyword>
<feature type="region of interest" description="Disordered" evidence="3">
    <location>
        <begin position="1"/>
        <end position="32"/>
    </location>
</feature>
<dbReference type="Pfam" id="PF07690">
    <property type="entry name" value="MFS_1"/>
    <property type="match status" value="1"/>
</dbReference>
<gene>
    <name evidence="6" type="ORF">K458DRAFT_312940</name>
</gene>